<dbReference type="InterPro" id="IPR003156">
    <property type="entry name" value="DHHA1_dom"/>
</dbReference>
<dbReference type="Proteomes" id="UP000216797">
    <property type="component" value="Unassembled WGS sequence"/>
</dbReference>
<protein>
    <submittedName>
        <fullName evidence="3">Oligoribonuclease</fullName>
    </submittedName>
</protein>
<dbReference type="GO" id="GO:0003676">
    <property type="term" value="F:nucleic acid binding"/>
    <property type="evidence" value="ECO:0007669"/>
    <property type="project" value="InterPro"/>
</dbReference>
<dbReference type="Pfam" id="PF01368">
    <property type="entry name" value="DHH"/>
    <property type="match status" value="1"/>
</dbReference>
<dbReference type="PANTHER" id="PTHR47618">
    <property type="entry name" value="BIFUNCTIONAL OLIGORIBONUCLEASE AND PAP PHOSPHATASE NRNA"/>
    <property type="match status" value="1"/>
</dbReference>
<dbReference type="InterPro" id="IPR051319">
    <property type="entry name" value="Oligoribo/pAp-PDE_c-di-AMP_PDE"/>
</dbReference>
<reference evidence="3 4" key="1">
    <citation type="submission" date="2015-08" db="EMBL/GenBank/DDBJ databases">
        <title>Enterococcus genome sequence.</title>
        <authorList>
            <person name="Acedo J.Z."/>
            <person name="Vederas J.C."/>
        </authorList>
    </citation>
    <scope>NUCLEOTIDE SEQUENCE [LARGE SCALE GENOMIC DNA]</scope>
    <source>
        <strain evidence="3 4">49</strain>
    </source>
</reference>
<dbReference type="EMBL" id="LHUG01000002">
    <property type="protein sequence ID" value="PAB01891.1"/>
    <property type="molecule type" value="Genomic_DNA"/>
</dbReference>
<dbReference type="InterPro" id="IPR038763">
    <property type="entry name" value="DHH_sf"/>
</dbReference>
<comment type="caution">
    <text evidence="3">The sequence shown here is derived from an EMBL/GenBank/DDBJ whole genome shotgun (WGS) entry which is preliminary data.</text>
</comment>
<proteinExistence type="predicted"/>
<keyword evidence="4" id="KW-1185">Reference proteome</keyword>
<name>A0A267HU43_9ENTE</name>
<dbReference type="Gene3D" id="3.90.1640.10">
    <property type="entry name" value="inorganic pyrophosphatase (n-terminal core)"/>
    <property type="match status" value="1"/>
</dbReference>
<organism evidence="3 4">
    <name type="scientific">Enterococcus canintestini</name>
    <dbReference type="NCBI Taxonomy" id="317010"/>
    <lineage>
        <taxon>Bacteria</taxon>
        <taxon>Bacillati</taxon>
        <taxon>Bacillota</taxon>
        <taxon>Bacilli</taxon>
        <taxon>Lactobacillales</taxon>
        <taxon>Enterococcaceae</taxon>
        <taxon>Enterococcus</taxon>
    </lineage>
</organism>
<evidence type="ECO:0000313" key="3">
    <source>
        <dbReference type="EMBL" id="PAB01891.1"/>
    </source>
</evidence>
<dbReference type="Gene3D" id="3.10.310.30">
    <property type="match status" value="1"/>
</dbReference>
<dbReference type="SUPFAM" id="SSF64182">
    <property type="entry name" value="DHH phosphoesterases"/>
    <property type="match status" value="1"/>
</dbReference>
<evidence type="ECO:0000313" key="4">
    <source>
        <dbReference type="Proteomes" id="UP000216797"/>
    </source>
</evidence>
<accession>A0A267HU43</accession>
<dbReference type="RefSeq" id="WP_095005997.1">
    <property type="nucleotide sequence ID" value="NZ_LHUG01000002.1"/>
</dbReference>
<dbReference type="InterPro" id="IPR001667">
    <property type="entry name" value="DDH_dom"/>
</dbReference>
<dbReference type="PANTHER" id="PTHR47618:SF1">
    <property type="entry name" value="BIFUNCTIONAL OLIGORIBONUCLEASE AND PAP PHOSPHATASE NRNA"/>
    <property type="match status" value="1"/>
</dbReference>
<dbReference type="AlphaFoldDB" id="A0A267HU43"/>
<feature type="domain" description="DHHA1" evidence="2">
    <location>
        <begin position="242"/>
        <end position="312"/>
    </location>
</feature>
<evidence type="ECO:0000259" key="1">
    <source>
        <dbReference type="Pfam" id="PF01368"/>
    </source>
</evidence>
<gene>
    <name evidence="3" type="ORF">AKL21_02870</name>
</gene>
<dbReference type="Pfam" id="PF02272">
    <property type="entry name" value="DHHA1"/>
    <property type="match status" value="1"/>
</dbReference>
<evidence type="ECO:0000259" key="2">
    <source>
        <dbReference type="Pfam" id="PF02272"/>
    </source>
</evidence>
<feature type="domain" description="DDH" evidence="1">
    <location>
        <begin position="16"/>
        <end position="154"/>
    </location>
</feature>
<sequence>MNIRHEILKAIEEYDRIIIHRHMRPDPDALGSQVGLAEVLRASFPEKEIYQAGGPVEGLNYLAEMDEVADELYEGALVIVTDTANSPRVSDQRYANGAKLIKIDHHPNDEPYGDLVWVNTKASSCSEMIADFAFSFPDVLKISVEAARLLYAGIVGDTGRFLYPATTSYTLEIAGKLLDFGFDAAKLNRELQQISLKVAKLSGYVYENIEIDQNGAGRVILPQELLDKFQVVDSETSHVVSLPGTIDVTLAWGIFVQQPEGYYRVRLRSKGPVINEIAKRHHGGGHPLASGANAKDLTEVAEIYQEIQAACHKYRQEESEI</sequence>